<reference evidence="2 3" key="1">
    <citation type="submission" date="2010-04" db="EMBL/GenBank/DDBJ databases">
        <title>Novel immune-modulators identified by a rapid, functional screen of the Parapox virus genome.</title>
        <authorList>
            <person name="McGuire M.J."/>
            <person name="Sykes K.F."/>
            <person name="Johnston S.A."/>
        </authorList>
    </citation>
    <scope>NUCLEOTIDE SEQUENCE [LARGE SCALE GENOMIC DNA]</scope>
    <source>
        <strain evidence="2">D1701</strain>
    </source>
</reference>
<sequence length="233" mass="26022">MKACTNSRSSTLTWSPRSPVSSSTSRSTHASGDSPDSGAPPGNMTSSRGRAAPRRARASACLVASSTRRAGERVSASSEDKKEYRRRHATTSPSVVVSTAQMETRRCRSMRRCTKAVALMCCSGSRKTRVLPSRRLLLSSFESSDVYVRIYRRFARPNNASFWRQGSRASPSPRPSRPRPFSRPSPRRGRRPAALRRTRTRTRVRSAPRAAQPRPGCRARRRLRCARGSTWTR</sequence>
<proteinExistence type="predicted"/>
<feature type="region of interest" description="Disordered" evidence="1">
    <location>
        <begin position="1"/>
        <end position="96"/>
    </location>
</feature>
<organismHost>
    <name type="scientific">Homo sapiens</name>
    <name type="common">Human</name>
    <dbReference type="NCBI Taxonomy" id="9606"/>
</organismHost>
<evidence type="ECO:0000313" key="2">
    <source>
        <dbReference type="EMBL" id="ADY76739.1"/>
    </source>
</evidence>
<feature type="compositionally biased region" description="Basic residues" evidence="1">
    <location>
        <begin position="185"/>
        <end position="206"/>
    </location>
</feature>
<feature type="compositionally biased region" description="Polar residues" evidence="1">
    <location>
        <begin position="1"/>
        <end position="14"/>
    </location>
</feature>
<feature type="region of interest" description="Disordered" evidence="1">
    <location>
        <begin position="162"/>
        <end position="233"/>
    </location>
</feature>
<name>F1AX78_ORFV</name>
<dbReference type="Proteomes" id="UP000103309">
    <property type="component" value="Segment"/>
</dbReference>
<organismHost>
    <name type="scientific">Capra hircus</name>
    <name type="common">Goat</name>
    <dbReference type="NCBI Taxonomy" id="9925"/>
</organismHost>
<feature type="compositionally biased region" description="Low complexity" evidence="1">
    <location>
        <begin position="15"/>
        <end position="28"/>
    </location>
</feature>
<accession>F1AX78</accession>
<organismHost>
    <name type="scientific">Ovis aries</name>
    <name type="common">Sheep</name>
    <dbReference type="NCBI Taxonomy" id="9940"/>
</organismHost>
<evidence type="ECO:0000256" key="1">
    <source>
        <dbReference type="SAM" id="MobiDB-lite"/>
    </source>
</evidence>
<organism evidence="2 3">
    <name type="scientific">Orf virus</name>
    <name type="common">ORFV</name>
    <dbReference type="NCBI Taxonomy" id="10258"/>
    <lineage>
        <taxon>Viruses</taxon>
        <taxon>Varidnaviria</taxon>
        <taxon>Bamfordvirae</taxon>
        <taxon>Nucleocytoviricota</taxon>
        <taxon>Pokkesviricetes</taxon>
        <taxon>Chitovirales</taxon>
        <taxon>Poxviridae</taxon>
        <taxon>Chordopoxvirinae</taxon>
        <taxon>Parapoxvirus</taxon>
        <taxon>Parapoxvirus orf</taxon>
    </lineage>
</organism>
<dbReference type="EMBL" id="HM133903">
    <property type="protein sequence ID" value="ADY76739.1"/>
    <property type="molecule type" value="Genomic_DNA"/>
</dbReference>
<feature type="compositionally biased region" description="Low complexity" evidence="1">
    <location>
        <begin position="207"/>
        <end position="216"/>
    </location>
</feature>
<protein>
    <submittedName>
        <fullName evidence="2">PP65</fullName>
    </submittedName>
</protein>
<evidence type="ECO:0000313" key="3">
    <source>
        <dbReference type="Proteomes" id="UP000103309"/>
    </source>
</evidence>